<evidence type="ECO:0000313" key="7">
    <source>
        <dbReference type="EMBL" id="MDT0261554.1"/>
    </source>
</evidence>
<dbReference type="InterPro" id="IPR007627">
    <property type="entry name" value="RNA_pol_sigma70_r2"/>
</dbReference>
<keyword evidence="2" id="KW-0805">Transcription regulation</keyword>
<comment type="caution">
    <text evidence="7">The sequence shown here is derived from an EMBL/GenBank/DDBJ whole genome shotgun (WGS) entry which is preliminary data.</text>
</comment>
<dbReference type="NCBIfam" id="NF007228">
    <property type="entry name" value="PRK09646.1"/>
    <property type="match status" value="1"/>
</dbReference>
<dbReference type="InterPro" id="IPR036388">
    <property type="entry name" value="WH-like_DNA-bd_sf"/>
</dbReference>
<evidence type="ECO:0000256" key="2">
    <source>
        <dbReference type="ARBA" id="ARBA00023015"/>
    </source>
</evidence>
<name>A0ABU2J990_9ACTN</name>
<protein>
    <submittedName>
        <fullName evidence="7">ECF RNA polymerase sigma factor SigK</fullName>
    </submittedName>
</protein>
<keyword evidence="4" id="KW-0804">Transcription</keyword>
<evidence type="ECO:0000256" key="1">
    <source>
        <dbReference type="ARBA" id="ARBA00010641"/>
    </source>
</evidence>
<dbReference type="Pfam" id="PF08281">
    <property type="entry name" value="Sigma70_r4_2"/>
    <property type="match status" value="1"/>
</dbReference>
<dbReference type="Proteomes" id="UP001183176">
    <property type="component" value="Unassembled WGS sequence"/>
</dbReference>
<dbReference type="InterPro" id="IPR039425">
    <property type="entry name" value="RNA_pol_sigma-70-like"/>
</dbReference>
<comment type="similarity">
    <text evidence="1">Belongs to the sigma-70 factor family. ECF subfamily.</text>
</comment>
<dbReference type="RefSeq" id="WP_311422708.1">
    <property type="nucleotide sequence ID" value="NZ_JAVREH010000008.1"/>
</dbReference>
<keyword evidence="3" id="KW-0731">Sigma factor</keyword>
<feature type="domain" description="RNA polymerase sigma-70 region 2" evidence="5">
    <location>
        <begin position="40"/>
        <end position="106"/>
    </location>
</feature>
<organism evidence="7 8">
    <name type="scientific">Jatrophihabitans lederbergiae</name>
    <dbReference type="NCBI Taxonomy" id="3075547"/>
    <lineage>
        <taxon>Bacteria</taxon>
        <taxon>Bacillati</taxon>
        <taxon>Actinomycetota</taxon>
        <taxon>Actinomycetes</taxon>
        <taxon>Jatrophihabitantales</taxon>
        <taxon>Jatrophihabitantaceae</taxon>
        <taxon>Jatrophihabitans</taxon>
    </lineage>
</organism>
<gene>
    <name evidence="7" type="primary">sigK</name>
    <name evidence="7" type="ORF">RM423_09130</name>
</gene>
<dbReference type="Gene3D" id="1.10.10.10">
    <property type="entry name" value="Winged helix-like DNA-binding domain superfamily/Winged helix DNA-binding domain"/>
    <property type="match status" value="1"/>
</dbReference>
<evidence type="ECO:0000259" key="5">
    <source>
        <dbReference type="Pfam" id="PF04542"/>
    </source>
</evidence>
<sequence length="198" mass="21952">MRFERSSVAGEPVSGDGPVGLENLLAASARGDEQAFARLYDLTSSRVYGMVLRVIRDAAQAAEVTQDIYLEVWRQAARFDSDKGAVLPWLLMIAHRRAVDRVRSAQSAVVRDDKYAVLTEERPYDSVSEQVQTSLDAQRVRKVLSDLTPAQREAVSLAYFGGYTHSEVAELLKIPLGTVKTRIRDGLIRMRDALGVLS</sequence>
<evidence type="ECO:0000313" key="8">
    <source>
        <dbReference type="Proteomes" id="UP001183176"/>
    </source>
</evidence>
<reference evidence="8" key="1">
    <citation type="submission" date="2023-07" db="EMBL/GenBank/DDBJ databases">
        <title>30 novel species of actinomycetes from the DSMZ collection.</title>
        <authorList>
            <person name="Nouioui I."/>
        </authorList>
    </citation>
    <scope>NUCLEOTIDE SEQUENCE [LARGE SCALE GENOMIC DNA]</scope>
    <source>
        <strain evidence="8">DSM 44399</strain>
    </source>
</reference>
<proteinExistence type="inferred from homology"/>
<dbReference type="EMBL" id="JAVREH010000008">
    <property type="protein sequence ID" value="MDT0261554.1"/>
    <property type="molecule type" value="Genomic_DNA"/>
</dbReference>
<dbReference type="NCBIfam" id="TIGR02937">
    <property type="entry name" value="sigma70-ECF"/>
    <property type="match status" value="1"/>
</dbReference>
<dbReference type="InterPro" id="IPR014284">
    <property type="entry name" value="RNA_pol_sigma-70_dom"/>
</dbReference>
<dbReference type="Gene3D" id="1.10.1740.10">
    <property type="match status" value="1"/>
</dbReference>
<keyword evidence="8" id="KW-1185">Reference proteome</keyword>
<dbReference type="CDD" id="cd06171">
    <property type="entry name" value="Sigma70_r4"/>
    <property type="match status" value="1"/>
</dbReference>
<accession>A0ABU2J990</accession>
<dbReference type="InterPro" id="IPR013249">
    <property type="entry name" value="RNA_pol_sigma70_r4_t2"/>
</dbReference>
<evidence type="ECO:0000256" key="4">
    <source>
        <dbReference type="ARBA" id="ARBA00023163"/>
    </source>
</evidence>
<dbReference type="InterPro" id="IPR013325">
    <property type="entry name" value="RNA_pol_sigma_r2"/>
</dbReference>
<dbReference type="PANTHER" id="PTHR43133:SF66">
    <property type="entry name" value="ECF RNA POLYMERASE SIGMA FACTOR SIGK"/>
    <property type="match status" value="1"/>
</dbReference>
<evidence type="ECO:0000259" key="6">
    <source>
        <dbReference type="Pfam" id="PF08281"/>
    </source>
</evidence>
<dbReference type="SUPFAM" id="SSF88659">
    <property type="entry name" value="Sigma3 and sigma4 domains of RNA polymerase sigma factors"/>
    <property type="match status" value="1"/>
</dbReference>
<dbReference type="SUPFAM" id="SSF88946">
    <property type="entry name" value="Sigma2 domain of RNA polymerase sigma factors"/>
    <property type="match status" value="1"/>
</dbReference>
<dbReference type="PANTHER" id="PTHR43133">
    <property type="entry name" value="RNA POLYMERASE ECF-TYPE SIGMA FACTO"/>
    <property type="match status" value="1"/>
</dbReference>
<feature type="domain" description="RNA polymerase sigma factor 70 region 4 type 2" evidence="6">
    <location>
        <begin position="138"/>
        <end position="189"/>
    </location>
</feature>
<evidence type="ECO:0000256" key="3">
    <source>
        <dbReference type="ARBA" id="ARBA00023082"/>
    </source>
</evidence>
<dbReference type="Pfam" id="PF04542">
    <property type="entry name" value="Sigma70_r2"/>
    <property type="match status" value="1"/>
</dbReference>
<dbReference type="InterPro" id="IPR013324">
    <property type="entry name" value="RNA_pol_sigma_r3/r4-like"/>
</dbReference>